<evidence type="ECO:0000313" key="2">
    <source>
        <dbReference type="Proteomes" id="UP001597083"/>
    </source>
</evidence>
<accession>A0ABW3CF92</accession>
<sequence>MSSYALITVDGALEFRKGNDWRDQLGPEGRARVRTDEPLAGFVNDCGLLFPEKYPRNVVGSLVLVALGAPIQPYAGPVVITGWGP</sequence>
<gene>
    <name evidence="1" type="ORF">ACFQ07_09095</name>
</gene>
<name>A0ABW3CF92_9ACTN</name>
<comment type="caution">
    <text evidence="1">The sequence shown here is derived from an EMBL/GenBank/DDBJ whole genome shotgun (WGS) entry which is preliminary data.</text>
</comment>
<evidence type="ECO:0000313" key="1">
    <source>
        <dbReference type="EMBL" id="MFD0852378.1"/>
    </source>
</evidence>
<dbReference type="EMBL" id="JBHTIR010001297">
    <property type="protein sequence ID" value="MFD0852378.1"/>
    <property type="molecule type" value="Genomic_DNA"/>
</dbReference>
<keyword evidence="2" id="KW-1185">Reference proteome</keyword>
<dbReference type="Proteomes" id="UP001597083">
    <property type="component" value="Unassembled WGS sequence"/>
</dbReference>
<reference evidence="2" key="1">
    <citation type="journal article" date="2019" name="Int. J. Syst. Evol. Microbiol.">
        <title>The Global Catalogue of Microorganisms (GCM) 10K type strain sequencing project: providing services to taxonomists for standard genome sequencing and annotation.</title>
        <authorList>
            <consortium name="The Broad Institute Genomics Platform"/>
            <consortium name="The Broad Institute Genome Sequencing Center for Infectious Disease"/>
            <person name="Wu L."/>
            <person name="Ma J."/>
        </authorList>
    </citation>
    <scope>NUCLEOTIDE SEQUENCE [LARGE SCALE GENOMIC DNA]</scope>
    <source>
        <strain evidence="2">JCM 31696</strain>
    </source>
</reference>
<feature type="non-terminal residue" evidence="1">
    <location>
        <position position="85"/>
    </location>
</feature>
<organism evidence="1 2">
    <name type="scientific">Actinomadura adrarensis</name>
    <dbReference type="NCBI Taxonomy" id="1819600"/>
    <lineage>
        <taxon>Bacteria</taxon>
        <taxon>Bacillati</taxon>
        <taxon>Actinomycetota</taxon>
        <taxon>Actinomycetes</taxon>
        <taxon>Streptosporangiales</taxon>
        <taxon>Thermomonosporaceae</taxon>
        <taxon>Actinomadura</taxon>
    </lineage>
</organism>
<protein>
    <submittedName>
        <fullName evidence="1">Uncharacterized protein</fullName>
    </submittedName>
</protein>
<proteinExistence type="predicted"/>